<evidence type="ECO:0000313" key="6">
    <source>
        <dbReference type="Proteomes" id="UP000295807"/>
    </source>
</evidence>
<dbReference type="CDD" id="cd15482">
    <property type="entry name" value="Sialidase_non-viral"/>
    <property type="match status" value="1"/>
</dbReference>
<dbReference type="Pfam" id="PF13859">
    <property type="entry name" value="BNR_3"/>
    <property type="match status" value="1"/>
</dbReference>
<organism evidence="5 6">
    <name type="scientific">Anseongella ginsenosidimutans</name>
    <dbReference type="NCBI Taxonomy" id="496056"/>
    <lineage>
        <taxon>Bacteria</taxon>
        <taxon>Pseudomonadati</taxon>
        <taxon>Bacteroidota</taxon>
        <taxon>Sphingobacteriia</taxon>
        <taxon>Sphingobacteriales</taxon>
        <taxon>Sphingobacteriaceae</taxon>
        <taxon>Anseongella</taxon>
    </lineage>
</organism>
<evidence type="ECO:0000256" key="1">
    <source>
        <dbReference type="ARBA" id="ARBA00000427"/>
    </source>
</evidence>
<dbReference type="Gene3D" id="2.120.10.10">
    <property type="match status" value="1"/>
</dbReference>
<dbReference type="GO" id="GO:0006689">
    <property type="term" value="P:ganglioside catabolic process"/>
    <property type="evidence" value="ECO:0007669"/>
    <property type="project" value="TreeGrafter"/>
</dbReference>
<evidence type="ECO:0000259" key="4">
    <source>
        <dbReference type="Pfam" id="PF13859"/>
    </source>
</evidence>
<sequence>MRKMTAKIRVLRSLVTAAPGTARLLAGALLSVALLTSCYEEEHFDFPGPFEIDQRIPDTLPFPFDETRQAGEWLMKEGVPDYRKILFKGYTDYYPAGDTTSWSLFPDGMHMIPHRNYYPITDDDHFGGNPNSYQDNWVYSKYFVPIGPGKSFYMYAKITVGTFSGTAMGLALGRSWETKENFVFGMDGFSSIAPTFFLDFYGTTVGVDPNDGWPTVNEVIVPGIPAEVEVVIHDGRFYTLINGTLCFTFKFPQGQTYYYTPAIRPWRNFVNVHDMYIESNDMYTVDYAMHEHEQGYTRIQTPALASAGDNQLLLFAEGRSNPRTAEERVVQNTYPAGDCDILMRRSTDGGVTWEDQITVIAGQGSGESYCFPQTVSTAGGKIILHYSALSGTVIGDDEYEYDPASQEIYQVESTDGGNSWSAPKTITSALVDGTGYVRNGPSHGIALTSGTYAGRLLMPLTVGDDAVRVALSDDEGASWRLSQVVEGDGLQYGSVVELEDGRLMMMTGHNNSSPRSRMVSYSSDGGESWSPAEAIDADLETGSFGHLYPGLLVKGSDQTIYTVNATGRQKDGETYNGPTYGINPLLFSSTDAGVTFQQVGPLFEKPAYEGYVTPTGFMDAIVLGDGTLVIVGEGGVESPQEGVVVYRK</sequence>
<protein>
    <recommendedName>
        <fullName evidence="3">exo-alpha-sialidase</fullName>
        <ecNumber evidence="3">3.2.1.18</ecNumber>
    </recommendedName>
</protein>
<dbReference type="EMBL" id="SMAD01000010">
    <property type="protein sequence ID" value="TCS85864.1"/>
    <property type="molecule type" value="Genomic_DNA"/>
</dbReference>
<dbReference type="GO" id="GO:0016020">
    <property type="term" value="C:membrane"/>
    <property type="evidence" value="ECO:0007669"/>
    <property type="project" value="TreeGrafter"/>
</dbReference>
<dbReference type="InterPro" id="IPR036278">
    <property type="entry name" value="Sialidase_sf"/>
</dbReference>
<dbReference type="GO" id="GO:0004308">
    <property type="term" value="F:exo-alpha-sialidase activity"/>
    <property type="evidence" value="ECO:0007669"/>
    <property type="project" value="UniProtKB-EC"/>
</dbReference>
<dbReference type="EC" id="3.2.1.18" evidence="3"/>
<comment type="caution">
    <text evidence="5">The sequence shown here is derived from an EMBL/GenBank/DDBJ whole genome shotgun (WGS) entry which is preliminary data.</text>
</comment>
<accession>A0A4R3KQS8</accession>
<proteinExistence type="inferred from homology"/>
<dbReference type="GO" id="GO:0009313">
    <property type="term" value="P:oligosaccharide catabolic process"/>
    <property type="evidence" value="ECO:0007669"/>
    <property type="project" value="TreeGrafter"/>
</dbReference>
<evidence type="ECO:0000313" key="5">
    <source>
        <dbReference type="EMBL" id="TCS85864.1"/>
    </source>
</evidence>
<dbReference type="PANTHER" id="PTHR10628">
    <property type="entry name" value="SIALIDASE"/>
    <property type="match status" value="1"/>
</dbReference>
<name>A0A4R3KQS8_9SPHI</name>
<dbReference type="AlphaFoldDB" id="A0A4R3KQS8"/>
<keyword evidence="6" id="KW-1185">Reference proteome</keyword>
<dbReference type="PANTHER" id="PTHR10628:SF30">
    <property type="entry name" value="EXO-ALPHA-SIALIDASE"/>
    <property type="match status" value="1"/>
</dbReference>
<dbReference type="InterPro" id="IPR026856">
    <property type="entry name" value="Sialidase_fam"/>
</dbReference>
<evidence type="ECO:0000256" key="3">
    <source>
        <dbReference type="ARBA" id="ARBA00012733"/>
    </source>
</evidence>
<gene>
    <name evidence="5" type="ORF">EDD80_11062</name>
</gene>
<dbReference type="Proteomes" id="UP000295807">
    <property type="component" value="Unassembled WGS sequence"/>
</dbReference>
<dbReference type="SUPFAM" id="SSF50939">
    <property type="entry name" value="Sialidases"/>
    <property type="match status" value="1"/>
</dbReference>
<reference evidence="5 6" key="1">
    <citation type="submission" date="2019-03" db="EMBL/GenBank/DDBJ databases">
        <title>Genomic Encyclopedia of Type Strains, Phase IV (KMG-IV): sequencing the most valuable type-strain genomes for metagenomic binning, comparative biology and taxonomic classification.</title>
        <authorList>
            <person name="Goeker M."/>
        </authorList>
    </citation>
    <scope>NUCLEOTIDE SEQUENCE [LARGE SCALE GENOMIC DNA]</scope>
    <source>
        <strain evidence="5 6">DSM 21100</strain>
    </source>
</reference>
<evidence type="ECO:0000256" key="2">
    <source>
        <dbReference type="ARBA" id="ARBA00009348"/>
    </source>
</evidence>
<dbReference type="InterPro" id="IPR011040">
    <property type="entry name" value="Sialidase"/>
</dbReference>
<feature type="domain" description="Sialidase" evidence="4">
    <location>
        <begin position="302"/>
        <end position="531"/>
    </location>
</feature>
<comment type="similarity">
    <text evidence="2">Belongs to the glycosyl hydrolase 33 family.</text>
</comment>
<comment type="catalytic activity">
    <reaction evidence="1">
        <text>Hydrolysis of alpha-(2-&gt;3)-, alpha-(2-&gt;6)-, alpha-(2-&gt;8)- glycosidic linkages of terminal sialic acid residues in oligosaccharides, glycoproteins, glycolipids, colominic acid and synthetic substrates.</text>
        <dbReference type="EC" id="3.2.1.18"/>
    </reaction>
</comment>
<dbReference type="GO" id="GO:0005737">
    <property type="term" value="C:cytoplasm"/>
    <property type="evidence" value="ECO:0007669"/>
    <property type="project" value="TreeGrafter"/>
</dbReference>
<dbReference type="OrthoDB" id="41724at2"/>